<keyword evidence="2" id="KW-0472">Membrane</keyword>
<reference evidence="7" key="1">
    <citation type="submission" date="2016-04" db="EMBL/GenBank/DDBJ databases">
        <authorList>
            <person name="Tagini F."/>
        </authorList>
    </citation>
    <scope>NUCLEOTIDE SEQUENCE [LARGE SCALE GENOMIC DNA]</scope>
    <source>
        <strain evidence="7">CHUV0807</strain>
    </source>
</reference>
<dbReference type="AlphaFoldDB" id="A0A1C3HPD7"/>
<dbReference type="PROSITE" id="PS51257">
    <property type="entry name" value="PROKAR_LIPOPROTEIN"/>
    <property type="match status" value="1"/>
</dbReference>
<organism evidence="6 7">
    <name type="scientific">Cardiobacterium hominis</name>
    <dbReference type="NCBI Taxonomy" id="2718"/>
    <lineage>
        <taxon>Bacteria</taxon>
        <taxon>Pseudomonadati</taxon>
        <taxon>Pseudomonadota</taxon>
        <taxon>Gammaproteobacteria</taxon>
        <taxon>Cardiobacteriales</taxon>
        <taxon>Cardiobacteriaceae</taxon>
        <taxon>Cardiobacterium</taxon>
    </lineage>
</organism>
<evidence type="ECO:0000256" key="5">
    <source>
        <dbReference type="ARBA" id="ARBA00023288"/>
    </source>
</evidence>
<dbReference type="GO" id="GO:0015920">
    <property type="term" value="P:lipopolysaccharide transport"/>
    <property type="evidence" value="ECO:0007669"/>
    <property type="project" value="TreeGrafter"/>
</dbReference>
<dbReference type="Pfam" id="PF04390">
    <property type="entry name" value="LptE"/>
    <property type="match status" value="1"/>
</dbReference>
<dbReference type="GO" id="GO:1990351">
    <property type="term" value="C:transporter complex"/>
    <property type="evidence" value="ECO:0007669"/>
    <property type="project" value="TreeGrafter"/>
</dbReference>
<name>A0A1C3HPD7_9GAMM</name>
<keyword evidence="1" id="KW-0732">Signal</keyword>
<dbReference type="GO" id="GO:0043165">
    <property type="term" value="P:Gram-negative-bacterium-type cell outer membrane assembly"/>
    <property type="evidence" value="ECO:0007669"/>
    <property type="project" value="InterPro"/>
</dbReference>
<dbReference type="EMBL" id="FKLO01000060">
    <property type="protein sequence ID" value="SAZ04794.1"/>
    <property type="molecule type" value="Genomic_DNA"/>
</dbReference>
<keyword evidence="4" id="KW-0998">Cell outer membrane</keyword>
<evidence type="ECO:0000256" key="4">
    <source>
        <dbReference type="ARBA" id="ARBA00023237"/>
    </source>
</evidence>
<dbReference type="Proteomes" id="UP000190837">
    <property type="component" value="Unassembled WGS sequence"/>
</dbReference>
<dbReference type="Gene3D" id="3.30.160.150">
    <property type="entry name" value="Lipoprotein like domain"/>
    <property type="match status" value="1"/>
</dbReference>
<protein>
    <submittedName>
        <fullName evidence="6">Hypothetical lipoprotein</fullName>
    </submittedName>
</protein>
<keyword evidence="3" id="KW-0564">Palmitate</keyword>
<dbReference type="GO" id="GO:0019867">
    <property type="term" value="C:outer membrane"/>
    <property type="evidence" value="ECO:0007669"/>
    <property type="project" value="InterPro"/>
</dbReference>
<dbReference type="GO" id="GO:0001530">
    <property type="term" value="F:lipopolysaccharide binding"/>
    <property type="evidence" value="ECO:0007669"/>
    <property type="project" value="TreeGrafter"/>
</dbReference>
<dbReference type="PANTHER" id="PTHR38098">
    <property type="entry name" value="LPS-ASSEMBLY LIPOPROTEIN LPTE"/>
    <property type="match status" value="1"/>
</dbReference>
<sequence length="159" mass="17794">MKRRHLALALSPLLLVACGFHLKGTARGDNRLRELQLDWPNGVDGELDSALKAALQQQNITLRAGAPLRVQLDPTDRQRVRTAIGGTGDTQEIELIDSIHARLEHNGTALGEQTFSSRSNVRYRSDTYLGSSQEEIEAHQQLARDNADKLIRYMNARIR</sequence>
<evidence type="ECO:0000313" key="7">
    <source>
        <dbReference type="Proteomes" id="UP000190837"/>
    </source>
</evidence>
<gene>
    <name evidence="6" type="ORF">CHUV0807_1753</name>
</gene>
<dbReference type="RefSeq" id="WP_079541267.1">
    <property type="nucleotide sequence ID" value="NZ_FKLO01000060.1"/>
</dbReference>
<dbReference type="PANTHER" id="PTHR38098:SF1">
    <property type="entry name" value="LPS-ASSEMBLY LIPOPROTEIN LPTE"/>
    <property type="match status" value="1"/>
</dbReference>
<accession>A0A1C3HPD7</accession>
<evidence type="ECO:0000256" key="1">
    <source>
        <dbReference type="ARBA" id="ARBA00022729"/>
    </source>
</evidence>
<proteinExistence type="predicted"/>
<dbReference type="InterPro" id="IPR007485">
    <property type="entry name" value="LPS_assembly_LptE"/>
</dbReference>
<evidence type="ECO:0000313" key="6">
    <source>
        <dbReference type="EMBL" id="SAZ04794.1"/>
    </source>
</evidence>
<evidence type="ECO:0000256" key="3">
    <source>
        <dbReference type="ARBA" id="ARBA00023139"/>
    </source>
</evidence>
<evidence type="ECO:0000256" key="2">
    <source>
        <dbReference type="ARBA" id="ARBA00023136"/>
    </source>
</evidence>
<keyword evidence="5 6" id="KW-0449">Lipoprotein</keyword>